<dbReference type="InterPro" id="IPR019593">
    <property type="entry name" value="Spore_coat_protein_Z/Y"/>
</dbReference>
<organism evidence="1 2">
    <name type="scientific">Halobacillus trueperi</name>
    <dbReference type="NCBI Taxonomy" id="156205"/>
    <lineage>
        <taxon>Bacteria</taxon>
        <taxon>Bacillati</taxon>
        <taxon>Bacillota</taxon>
        <taxon>Bacilli</taxon>
        <taxon>Bacillales</taxon>
        <taxon>Bacillaceae</taxon>
        <taxon>Halobacillus</taxon>
    </lineage>
</organism>
<evidence type="ECO:0000313" key="1">
    <source>
        <dbReference type="EMBL" id="RDY71431.1"/>
    </source>
</evidence>
<dbReference type="RefSeq" id="WP_258871258.1">
    <property type="nucleotide sequence ID" value="NZ_QTLC01000030.1"/>
</dbReference>
<proteinExistence type="predicted"/>
<dbReference type="Pfam" id="PF10612">
    <property type="entry name" value="Spore-coat_CotZ"/>
    <property type="match status" value="1"/>
</dbReference>
<evidence type="ECO:0000313" key="2">
    <source>
        <dbReference type="Proteomes" id="UP000257032"/>
    </source>
</evidence>
<accession>A0A3D8VQC5</accession>
<feature type="non-terminal residue" evidence="1">
    <location>
        <position position="1"/>
    </location>
</feature>
<protein>
    <submittedName>
        <fullName evidence="1">Uncharacterized protein</fullName>
    </submittedName>
</protein>
<name>A0A3D8VQC5_9BACI</name>
<reference evidence="1 2" key="1">
    <citation type="submission" date="2018-08" db="EMBL/GenBank/DDBJ databases">
        <title>Genome sequence of strict halophilic Halobacillus trueperi SS1 isolated from Lunsu, a salty water body of North West Himalayas.</title>
        <authorList>
            <person name="Gupta S."/>
            <person name="Sharma P."/>
            <person name="Dev K."/>
            <person name="Baumler D."/>
            <person name="Sourirajan A."/>
        </authorList>
    </citation>
    <scope>NUCLEOTIDE SEQUENCE [LARGE SCALE GENOMIC DNA]</scope>
    <source>
        <strain evidence="1 2">SS1</strain>
    </source>
</reference>
<dbReference type="AlphaFoldDB" id="A0A3D8VQC5"/>
<comment type="caution">
    <text evidence="1">The sequence shown here is derived from an EMBL/GenBank/DDBJ whole genome shotgun (WGS) entry which is preliminary data.</text>
</comment>
<sequence>PSGSGKQVCDYFPGSSIRNLRATGVCITVDLDCFCSITCLEPTTPLMATRQEMDDAMSQFED</sequence>
<dbReference type="Proteomes" id="UP000257032">
    <property type="component" value="Unassembled WGS sequence"/>
</dbReference>
<gene>
    <name evidence="1" type="ORF">DXT76_07550</name>
</gene>
<dbReference type="EMBL" id="QTLC01000030">
    <property type="protein sequence ID" value="RDY71431.1"/>
    <property type="molecule type" value="Genomic_DNA"/>
</dbReference>